<evidence type="ECO:0000259" key="3">
    <source>
        <dbReference type="Pfam" id="PF03976"/>
    </source>
</evidence>
<dbReference type="GO" id="GO:0006797">
    <property type="term" value="P:polyphosphate metabolic process"/>
    <property type="evidence" value="ECO:0007669"/>
    <property type="project" value="InterPro"/>
</dbReference>
<dbReference type="NCBIfam" id="TIGR03709">
    <property type="entry name" value="PPK2_rel_1"/>
    <property type="match status" value="1"/>
</dbReference>
<comment type="caution">
    <text evidence="4">The sequence shown here is derived from an EMBL/GenBank/DDBJ whole genome shotgun (WGS) entry which is preliminary data.</text>
</comment>
<dbReference type="GO" id="GO:0008976">
    <property type="term" value="F:polyphosphate kinase activity"/>
    <property type="evidence" value="ECO:0007669"/>
    <property type="project" value="InterPro"/>
</dbReference>
<reference evidence="4" key="1">
    <citation type="submission" date="2021-01" db="EMBL/GenBank/DDBJ databases">
        <title>Whole genome shotgun sequence of Planosporangium mesophilum NBRC 109066.</title>
        <authorList>
            <person name="Komaki H."/>
            <person name="Tamura T."/>
        </authorList>
    </citation>
    <scope>NUCLEOTIDE SEQUENCE</scope>
    <source>
        <strain evidence="4">NBRC 109066</strain>
    </source>
</reference>
<keyword evidence="5" id="KW-1185">Reference proteome</keyword>
<keyword evidence="1" id="KW-0808">Transferase</keyword>
<sequence length="283" mass="32594">MATIRELLRVPHGDTVDLASVDPRSTPGLPDIRRPKAKAREQLSRVGDELAGYQERLYAQAKAGGTGRRLLLVLQAMDCGGKDGTIRKVIGRLNPQGVHIVSFGPPTPAERRHHFLWRVRREVPRPGYVGVFNRSHYEDVLVARVRGAVPERIWSRRYDEINSFERELVDEQVTIIKVMLHISPDEQRRRLRARLEDPTKYWKYDPADLEERRHWADYQAAYGDALGRCSTDEAPWYVVPADRKWYRDWAVAHLLRETLAELDPHYPPPSVDLAREKARLAGT</sequence>
<gene>
    <name evidence="4" type="ORF">Pme01_26140</name>
</gene>
<keyword evidence="2" id="KW-0418">Kinase</keyword>
<dbReference type="RefSeq" id="WP_168117594.1">
    <property type="nucleotide sequence ID" value="NZ_BOON01000024.1"/>
</dbReference>
<organism evidence="4 5">
    <name type="scientific">Planosporangium mesophilum</name>
    <dbReference type="NCBI Taxonomy" id="689768"/>
    <lineage>
        <taxon>Bacteria</taxon>
        <taxon>Bacillati</taxon>
        <taxon>Actinomycetota</taxon>
        <taxon>Actinomycetes</taxon>
        <taxon>Micromonosporales</taxon>
        <taxon>Micromonosporaceae</taxon>
        <taxon>Planosporangium</taxon>
    </lineage>
</organism>
<dbReference type="InterPro" id="IPR016898">
    <property type="entry name" value="Polyphosphate_phosphotransfera"/>
</dbReference>
<dbReference type="AlphaFoldDB" id="A0A8J3X081"/>
<dbReference type="Proteomes" id="UP000599074">
    <property type="component" value="Unassembled WGS sequence"/>
</dbReference>
<dbReference type="InterPro" id="IPR027417">
    <property type="entry name" value="P-loop_NTPase"/>
</dbReference>
<accession>A0A8J3X081</accession>
<dbReference type="EMBL" id="BOON01000024">
    <property type="protein sequence ID" value="GII23017.1"/>
    <property type="molecule type" value="Genomic_DNA"/>
</dbReference>
<dbReference type="PIRSF" id="PIRSF028756">
    <property type="entry name" value="PPK2_prd"/>
    <property type="match status" value="1"/>
</dbReference>
<dbReference type="SUPFAM" id="SSF52540">
    <property type="entry name" value="P-loop containing nucleoside triphosphate hydrolases"/>
    <property type="match status" value="1"/>
</dbReference>
<dbReference type="Gene3D" id="3.40.50.300">
    <property type="entry name" value="P-loop containing nucleotide triphosphate hydrolases"/>
    <property type="match status" value="1"/>
</dbReference>
<evidence type="ECO:0000313" key="4">
    <source>
        <dbReference type="EMBL" id="GII23017.1"/>
    </source>
</evidence>
<feature type="domain" description="Polyphosphate kinase-2-related" evidence="3">
    <location>
        <begin position="37"/>
        <end position="260"/>
    </location>
</feature>
<evidence type="ECO:0000256" key="1">
    <source>
        <dbReference type="ARBA" id="ARBA00022679"/>
    </source>
</evidence>
<dbReference type="PANTHER" id="PTHR34383">
    <property type="entry name" value="POLYPHOSPHATE:AMP PHOSPHOTRANSFERASE-RELATED"/>
    <property type="match status" value="1"/>
</dbReference>
<dbReference type="InterPro" id="IPR022300">
    <property type="entry name" value="PPK2-rel_1"/>
</dbReference>
<name>A0A8J3X081_9ACTN</name>
<dbReference type="PANTHER" id="PTHR34383:SF3">
    <property type="entry name" value="POLYPHOSPHATE:AMP PHOSPHOTRANSFERASE"/>
    <property type="match status" value="1"/>
</dbReference>
<dbReference type="Pfam" id="PF03976">
    <property type="entry name" value="PPK2"/>
    <property type="match status" value="1"/>
</dbReference>
<protein>
    <submittedName>
        <fullName evidence="4">Polyphosphate--nucleotide phosphotransferase</fullName>
    </submittedName>
</protein>
<evidence type="ECO:0000256" key="2">
    <source>
        <dbReference type="ARBA" id="ARBA00022777"/>
    </source>
</evidence>
<evidence type="ECO:0000313" key="5">
    <source>
        <dbReference type="Proteomes" id="UP000599074"/>
    </source>
</evidence>
<dbReference type="InterPro" id="IPR022488">
    <property type="entry name" value="PPK2-related"/>
</dbReference>
<proteinExistence type="predicted"/>